<evidence type="ECO:0000313" key="2">
    <source>
        <dbReference type="Proteomes" id="UP000796880"/>
    </source>
</evidence>
<dbReference type="Proteomes" id="UP000796880">
    <property type="component" value="Unassembled WGS sequence"/>
</dbReference>
<sequence>MAVYQQRIARHYNAKVRPRRFRIGDFVLRRVFQNTQELNTGKLGPIWEGPYRVLDIPRPGTYTLQSQNCTDVPRNWSSVHLCQYFYMTSSILEFGSGMSVLVASIASIKESLVGEGLPS</sequence>
<dbReference type="AlphaFoldDB" id="A0A8K0HNU0"/>
<accession>A0A8K0HNU0</accession>
<name>A0A8K0HNU0_9ROSA</name>
<reference evidence="1" key="1">
    <citation type="submission" date="2020-03" db="EMBL/GenBank/DDBJ databases">
        <title>A high-quality chromosome-level genome assembly of a woody plant with both climbing and erect habits, Rhamnella rubrinervis.</title>
        <authorList>
            <person name="Lu Z."/>
            <person name="Yang Y."/>
            <person name="Zhu X."/>
            <person name="Sun Y."/>
        </authorList>
    </citation>
    <scope>NUCLEOTIDE SEQUENCE</scope>
    <source>
        <strain evidence="1">BYM</strain>
        <tissue evidence="1">Leaf</tissue>
    </source>
</reference>
<comment type="caution">
    <text evidence="1">The sequence shown here is derived from an EMBL/GenBank/DDBJ whole genome shotgun (WGS) entry which is preliminary data.</text>
</comment>
<evidence type="ECO:0000313" key="1">
    <source>
        <dbReference type="EMBL" id="KAF3455875.1"/>
    </source>
</evidence>
<proteinExistence type="predicted"/>
<evidence type="ECO:0008006" key="3">
    <source>
        <dbReference type="Google" id="ProtNLM"/>
    </source>
</evidence>
<keyword evidence="2" id="KW-1185">Reference proteome</keyword>
<protein>
    <recommendedName>
        <fullName evidence="3">Reverse transcriptase domain-containing protein</fullName>
    </recommendedName>
</protein>
<dbReference type="EMBL" id="VOIH02000001">
    <property type="protein sequence ID" value="KAF3455875.1"/>
    <property type="molecule type" value="Genomic_DNA"/>
</dbReference>
<gene>
    <name evidence="1" type="ORF">FNV43_RR00517</name>
</gene>
<organism evidence="1 2">
    <name type="scientific">Rhamnella rubrinervis</name>
    <dbReference type="NCBI Taxonomy" id="2594499"/>
    <lineage>
        <taxon>Eukaryota</taxon>
        <taxon>Viridiplantae</taxon>
        <taxon>Streptophyta</taxon>
        <taxon>Embryophyta</taxon>
        <taxon>Tracheophyta</taxon>
        <taxon>Spermatophyta</taxon>
        <taxon>Magnoliopsida</taxon>
        <taxon>eudicotyledons</taxon>
        <taxon>Gunneridae</taxon>
        <taxon>Pentapetalae</taxon>
        <taxon>rosids</taxon>
        <taxon>fabids</taxon>
        <taxon>Rosales</taxon>
        <taxon>Rhamnaceae</taxon>
        <taxon>rhamnoid group</taxon>
        <taxon>Rhamneae</taxon>
        <taxon>Rhamnella</taxon>
    </lineage>
</organism>
<dbReference type="OrthoDB" id="1744372at2759"/>